<comment type="caution">
    <text evidence="1">The sequence shown here is derived from an EMBL/GenBank/DDBJ whole genome shotgun (WGS) entry which is preliminary data.</text>
</comment>
<accession>X1M2H8</accession>
<protein>
    <submittedName>
        <fullName evidence="1">Uncharacterized protein</fullName>
    </submittedName>
</protein>
<name>X1M2H8_9ZZZZ</name>
<proteinExistence type="predicted"/>
<sequence length="111" mass="11986">MASFNKFECFVGDLGDKKHNLDADTLKVYLTNNAPSASADSIKTDLTGITEQNGYAPADIQNGWSETGGTGTLTGVDYEWTGSGGSFGAFRYVRNFPNISVKFILGFYPLL</sequence>
<dbReference type="AlphaFoldDB" id="X1M2H8"/>
<evidence type="ECO:0000313" key="1">
    <source>
        <dbReference type="EMBL" id="GAI08875.1"/>
    </source>
</evidence>
<organism evidence="1">
    <name type="scientific">marine sediment metagenome</name>
    <dbReference type="NCBI Taxonomy" id="412755"/>
    <lineage>
        <taxon>unclassified sequences</taxon>
        <taxon>metagenomes</taxon>
        <taxon>ecological metagenomes</taxon>
    </lineage>
</organism>
<gene>
    <name evidence="1" type="ORF">S06H3_23601</name>
</gene>
<reference evidence="1" key="1">
    <citation type="journal article" date="2014" name="Front. Microbiol.">
        <title>High frequency of phylogenetically diverse reductive dehalogenase-homologous genes in deep subseafloor sedimentary metagenomes.</title>
        <authorList>
            <person name="Kawai M."/>
            <person name="Futagami T."/>
            <person name="Toyoda A."/>
            <person name="Takaki Y."/>
            <person name="Nishi S."/>
            <person name="Hori S."/>
            <person name="Arai W."/>
            <person name="Tsubouchi T."/>
            <person name="Morono Y."/>
            <person name="Uchiyama I."/>
            <person name="Ito T."/>
            <person name="Fujiyama A."/>
            <person name="Inagaki F."/>
            <person name="Takami H."/>
        </authorList>
    </citation>
    <scope>NUCLEOTIDE SEQUENCE</scope>
    <source>
        <strain evidence="1">Expedition CK06-06</strain>
    </source>
</reference>
<dbReference type="EMBL" id="BARV01012865">
    <property type="protein sequence ID" value="GAI08875.1"/>
    <property type="molecule type" value="Genomic_DNA"/>
</dbReference>